<comment type="caution">
    <text evidence="9">The sequence shown here is derived from an EMBL/GenBank/DDBJ whole genome shotgun (WGS) entry which is preliminary data.</text>
</comment>
<dbReference type="EMBL" id="NHYE01005659">
    <property type="protein sequence ID" value="PPQ65012.1"/>
    <property type="molecule type" value="Genomic_DNA"/>
</dbReference>
<keyword evidence="7" id="KW-0496">Mitochondrion</keyword>
<dbReference type="HAMAP" id="MF_01445">
    <property type="entry name" value="TsaD"/>
    <property type="match status" value="1"/>
</dbReference>
<dbReference type="OrthoDB" id="10259622at2759"/>
<comment type="function">
    <text evidence="7">Required for the formation of a threonylcarbamoyl group on adenosine at position 37 (t(6)A37) in mitochondrial tRNAs that read codons beginning with adenine. Probably involved in the transfer of the threonylcarbamoyl moiety of threonylcarbamoyl-AMP (TC-AMP) to the N6 group of A37. Involved in mitochondrial genome maintenance.</text>
</comment>
<evidence type="ECO:0000256" key="7">
    <source>
        <dbReference type="HAMAP-Rule" id="MF_03179"/>
    </source>
</evidence>
<dbReference type="SUPFAM" id="SSF53067">
    <property type="entry name" value="Actin-like ATPase domain"/>
    <property type="match status" value="2"/>
</dbReference>
<protein>
    <recommendedName>
        <fullName evidence="1">N(6)-L-threonylcarbamoyladenine synthase</fullName>
        <ecNumber evidence="1">2.3.1.234</ecNumber>
    </recommendedName>
</protein>
<dbReference type="STRING" id="231916.A0A409VFJ0"/>
<keyword evidence="3 7" id="KW-0819">tRNA processing</keyword>
<comment type="subcellular location">
    <subcellularLocation>
        <location evidence="7">Mitochondrion</location>
    </subcellularLocation>
</comment>
<name>A0A409VFJ0_9AGAR</name>
<dbReference type="InParanoid" id="A0A409VFJ0"/>
<dbReference type="GO" id="GO:0005739">
    <property type="term" value="C:mitochondrion"/>
    <property type="evidence" value="ECO:0007669"/>
    <property type="project" value="UniProtKB-SubCell"/>
</dbReference>
<evidence type="ECO:0000313" key="10">
    <source>
        <dbReference type="Proteomes" id="UP000284706"/>
    </source>
</evidence>
<dbReference type="InterPro" id="IPR017860">
    <property type="entry name" value="Peptidase_M22_CS"/>
</dbReference>
<feature type="domain" description="Gcp-like" evidence="8">
    <location>
        <begin position="124"/>
        <end position="372"/>
    </location>
</feature>
<dbReference type="InterPro" id="IPR000905">
    <property type="entry name" value="Gcp-like_dom"/>
</dbReference>
<dbReference type="Gene3D" id="3.30.420.40">
    <property type="match status" value="3"/>
</dbReference>
<comment type="cofactor">
    <cofactor evidence="7">
        <name>a divalent metal cation</name>
        <dbReference type="ChEBI" id="CHEBI:60240"/>
    </cofactor>
    <text evidence="7">Binds 1 divalent metal cation per subunit.</text>
</comment>
<dbReference type="EC" id="2.3.1.234" evidence="1"/>
<keyword evidence="10" id="KW-1185">Reference proteome</keyword>
<comment type="subunit">
    <text evidence="7">Homodimer.</text>
</comment>
<dbReference type="InterPro" id="IPR017861">
    <property type="entry name" value="KAE1/TsaD"/>
</dbReference>
<comment type="similarity">
    <text evidence="7">Belongs to the KAE1 / TsaD family.</text>
</comment>
<evidence type="ECO:0000256" key="5">
    <source>
        <dbReference type="ARBA" id="ARBA00023315"/>
    </source>
</evidence>
<organism evidence="9 10">
    <name type="scientific">Gymnopilus dilepis</name>
    <dbReference type="NCBI Taxonomy" id="231916"/>
    <lineage>
        <taxon>Eukaryota</taxon>
        <taxon>Fungi</taxon>
        <taxon>Dikarya</taxon>
        <taxon>Basidiomycota</taxon>
        <taxon>Agaricomycotina</taxon>
        <taxon>Agaricomycetes</taxon>
        <taxon>Agaricomycetidae</taxon>
        <taxon>Agaricales</taxon>
        <taxon>Agaricineae</taxon>
        <taxon>Hymenogastraceae</taxon>
        <taxon>Gymnopilus</taxon>
    </lineage>
</organism>
<keyword evidence="5 7" id="KW-0012">Acyltransferase</keyword>
<evidence type="ECO:0000259" key="8">
    <source>
        <dbReference type="Pfam" id="PF00814"/>
    </source>
</evidence>
<keyword evidence="2 7" id="KW-0808">Transferase</keyword>
<proteinExistence type="inferred from homology"/>
<evidence type="ECO:0000256" key="2">
    <source>
        <dbReference type="ARBA" id="ARBA00022679"/>
    </source>
</evidence>
<dbReference type="InterPro" id="IPR022450">
    <property type="entry name" value="TsaD"/>
</dbReference>
<dbReference type="Pfam" id="PF00814">
    <property type="entry name" value="TsaD"/>
    <property type="match status" value="2"/>
</dbReference>
<keyword evidence="4 7" id="KW-0479">Metal-binding</keyword>
<feature type="domain" description="Gcp-like" evidence="8">
    <location>
        <begin position="52"/>
        <end position="111"/>
    </location>
</feature>
<dbReference type="GO" id="GO:0061711">
    <property type="term" value="F:tRNA N(6)-L-threonylcarbamoyladenine synthase activity"/>
    <property type="evidence" value="ECO:0007669"/>
    <property type="project" value="UniProtKB-EC"/>
</dbReference>
<evidence type="ECO:0000256" key="4">
    <source>
        <dbReference type="ARBA" id="ARBA00022723"/>
    </source>
</evidence>
<dbReference type="PRINTS" id="PR00789">
    <property type="entry name" value="OSIALOPTASE"/>
</dbReference>
<gene>
    <name evidence="9" type="ORF">CVT26_015721</name>
</gene>
<reference evidence="9 10" key="1">
    <citation type="journal article" date="2018" name="Evol. Lett.">
        <title>Horizontal gene cluster transfer increased hallucinogenic mushroom diversity.</title>
        <authorList>
            <person name="Reynolds H.T."/>
            <person name="Vijayakumar V."/>
            <person name="Gluck-Thaler E."/>
            <person name="Korotkin H.B."/>
            <person name="Matheny P.B."/>
            <person name="Slot J.C."/>
        </authorList>
    </citation>
    <scope>NUCLEOTIDE SEQUENCE [LARGE SCALE GENOMIC DNA]</scope>
    <source>
        <strain evidence="9 10">SRW20</strain>
    </source>
</reference>
<evidence type="ECO:0000256" key="6">
    <source>
        <dbReference type="ARBA" id="ARBA00048117"/>
    </source>
</evidence>
<evidence type="ECO:0000313" key="9">
    <source>
        <dbReference type="EMBL" id="PPQ65012.1"/>
    </source>
</evidence>
<evidence type="ECO:0000256" key="3">
    <source>
        <dbReference type="ARBA" id="ARBA00022694"/>
    </source>
</evidence>
<sequence>MFHGACRNLSYRLGRGVSAINRVARTRSFTVLAIESSADDTCAAIVDSSRKIHANVVMKQHDIHEEFGGIYPMSAIGTHQSNMPYAVRKALDDAGFDIVRDIDGIAFTRGPSQPNLLFFYNGLTHKPGMPGCLSVGMNAAKSLAAALNKPLVGVHHMQGHALTPLLTSWPDVPRFPFLTLLISGGHTLLLLATSVRSFQILATARDESIGRSFDKVSKLLKLKWTALGPGDALEKFCAEEDEAEPPPIPPFPRPLVGKLAYSFSALHSHVNLILDSFGEVESLDKPTKRAIARAFQSAAVDQLEEKLILGLELCKQKGISVQDIVVSGGVASNQYLRQRLRQCLVDFSPETPYSFIFPPVHLCTDNAVMISWASMHRFLANDTDPYSIELRPKWSIEEL</sequence>
<dbReference type="InterPro" id="IPR043129">
    <property type="entry name" value="ATPase_NBD"/>
</dbReference>
<accession>A0A409VFJ0</accession>
<dbReference type="AlphaFoldDB" id="A0A409VFJ0"/>
<comment type="catalytic activity">
    <reaction evidence="6 7">
        <text>L-threonylcarbamoyladenylate + adenosine(37) in tRNA = N(6)-L-threonylcarbamoyladenosine(37) in tRNA + AMP + H(+)</text>
        <dbReference type="Rhea" id="RHEA:37059"/>
        <dbReference type="Rhea" id="RHEA-COMP:10162"/>
        <dbReference type="Rhea" id="RHEA-COMP:10163"/>
        <dbReference type="ChEBI" id="CHEBI:15378"/>
        <dbReference type="ChEBI" id="CHEBI:73682"/>
        <dbReference type="ChEBI" id="CHEBI:74411"/>
        <dbReference type="ChEBI" id="CHEBI:74418"/>
        <dbReference type="ChEBI" id="CHEBI:456215"/>
        <dbReference type="EC" id="2.3.1.234"/>
    </reaction>
</comment>
<dbReference type="CDD" id="cd24134">
    <property type="entry name" value="ASKHA_NBD_OSGEPL1_QRI7_euk"/>
    <property type="match status" value="1"/>
</dbReference>
<dbReference type="GO" id="GO:0072670">
    <property type="term" value="P:mitochondrial tRNA threonylcarbamoyladenosine modification"/>
    <property type="evidence" value="ECO:0007669"/>
    <property type="project" value="TreeGrafter"/>
</dbReference>
<dbReference type="GO" id="GO:0046872">
    <property type="term" value="F:metal ion binding"/>
    <property type="evidence" value="ECO:0007669"/>
    <property type="project" value="UniProtKB-KW"/>
</dbReference>
<evidence type="ECO:0000256" key="1">
    <source>
        <dbReference type="ARBA" id="ARBA00012156"/>
    </source>
</evidence>
<dbReference type="Proteomes" id="UP000284706">
    <property type="component" value="Unassembled WGS sequence"/>
</dbReference>
<dbReference type="PROSITE" id="PS01016">
    <property type="entry name" value="GLYCOPROTEASE"/>
    <property type="match status" value="1"/>
</dbReference>
<dbReference type="PANTHER" id="PTHR11735">
    <property type="entry name" value="TRNA N6-ADENOSINE THREONYLCARBAMOYLTRANSFERASE"/>
    <property type="match status" value="1"/>
</dbReference>
<dbReference type="FunCoup" id="A0A409VFJ0">
    <property type="interactions" value="333"/>
</dbReference>
<dbReference type="PANTHER" id="PTHR11735:SF6">
    <property type="entry name" value="TRNA N6-ADENOSINE THREONYLCARBAMOYLTRANSFERASE, MITOCHONDRIAL"/>
    <property type="match status" value="1"/>
</dbReference>